<dbReference type="PANTHER" id="PTHR43680">
    <property type="entry name" value="NITRATE REDUCTASE MOLYBDENUM COFACTOR ASSEMBLY CHAPERONE"/>
    <property type="match status" value="1"/>
</dbReference>
<organism evidence="2 3">
    <name type="scientific">Lelliottia amnigena</name>
    <name type="common">Enterobacter amnigenus</name>
    <dbReference type="NCBI Taxonomy" id="61646"/>
    <lineage>
        <taxon>Bacteria</taxon>
        <taxon>Pseudomonadati</taxon>
        <taxon>Pseudomonadota</taxon>
        <taxon>Gammaproteobacteria</taxon>
        <taxon>Enterobacterales</taxon>
        <taxon>Enterobacteriaceae</taxon>
        <taxon>Lelliottia</taxon>
    </lineage>
</organism>
<dbReference type="PANTHER" id="PTHR43680:SF4">
    <property type="entry name" value="NITRATE REDUCTASE MOLYBDENUM COFACTOR ASSEMBLY CHAPERONE NARW-RELATED"/>
    <property type="match status" value="1"/>
</dbReference>
<dbReference type="InterPro" id="IPR003765">
    <property type="entry name" value="NO3_reductase_chaperone_NarJ"/>
</dbReference>
<dbReference type="NCBIfam" id="NF011628">
    <property type="entry name" value="PRK15054.1"/>
    <property type="match status" value="1"/>
</dbReference>
<gene>
    <name evidence="2" type="primary">narW</name>
    <name evidence="2" type="ORF">V4839_15135</name>
</gene>
<comment type="caution">
    <text evidence="2">The sequence shown here is derived from an EMBL/GenBank/DDBJ whole genome shotgun (WGS) entry which is preliminary data.</text>
</comment>
<sequence>MQILKIIALLIEYPDETLWENKAEALSLIAQDAPMLLPFAQQHLEASLLDKQAQWCEVFERGRSTSLLLFEHVHAESRDRGQAMVDLMSQYEKAGLQLDCRELPDYLPLYLEYLSIVPDAEAREGLQNVAPILALIGGRLKQRDVAHYQLFDALLTFAQSPLTSDSVTNQVSTEQRDDTRQALDAVWEEEQVKFIEDNATACDSSPMQQYQRRFSQDVAPQYVDVSAGGPK</sequence>
<keyword evidence="3" id="KW-1185">Reference proteome</keyword>
<dbReference type="SUPFAM" id="SSF89155">
    <property type="entry name" value="TorD-like"/>
    <property type="match status" value="1"/>
</dbReference>
<proteinExistence type="predicted"/>
<dbReference type="Gene3D" id="1.10.3480.10">
    <property type="entry name" value="TorD-like"/>
    <property type="match status" value="1"/>
</dbReference>
<dbReference type="InterPro" id="IPR036411">
    <property type="entry name" value="TorD-like_sf"/>
</dbReference>
<reference evidence="2 3" key="1">
    <citation type="submission" date="2023-10" db="EMBL/GenBank/DDBJ databases">
        <title>Wastewater isolates of ESBL- and carbapenemase-producing Gram-negative bacteria from New Zealand.</title>
        <authorList>
            <person name="Straub C."/>
            <person name="Weaver L."/>
            <person name="Cornelius A."/>
            <person name="Mcgill E."/>
            <person name="Dyet K."/>
            <person name="White L."/>
            <person name="Pattis I."/>
        </authorList>
    </citation>
    <scope>NUCLEOTIDE SEQUENCE [LARGE SCALE GENOMIC DNA]</scope>
    <source>
        <strain evidence="2 3">ESBL35</strain>
    </source>
</reference>
<dbReference type="Pfam" id="PF02613">
    <property type="entry name" value="Nitrate_red_del"/>
    <property type="match status" value="1"/>
</dbReference>
<accession>A0ABU7UCX8</accession>
<evidence type="ECO:0000313" key="2">
    <source>
        <dbReference type="EMBL" id="MEE9684792.1"/>
    </source>
</evidence>
<keyword evidence="1" id="KW-0534">Nitrate assimilation</keyword>
<dbReference type="Proteomes" id="UP001335910">
    <property type="component" value="Unassembled WGS sequence"/>
</dbReference>
<dbReference type="InterPro" id="IPR020945">
    <property type="entry name" value="DMSO/NO3_reduct_chaperone"/>
</dbReference>
<evidence type="ECO:0000256" key="1">
    <source>
        <dbReference type="ARBA" id="ARBA00023063"/>
    </source>
</evidence>
<evidence type="ECO:0000313" key="3">
    <source>
        <dbReference type="Proteomes" id="UP001335910"/>
    </source>
</evidence>
<dbReference type="RefSeq" id="WP_331390047.1">
    <property type="nucleotide sequence ID" value="NZ_JAZKLB010000001.1"/>
</dbReference>
<dbReference type="NCBIfam" id="TIGR00684">
    <property type="entry name" value="narJ"/>
    <property type="match status" value="1"/>
</dbReference>
<dbReference type="EMBL" id="JAZKLI010000001">
    <property type="protein sequence ID" value="MEE9684792.1"/>
    <property type="molecule type" value="Genomic_DNA"/>
</dbReference>
<name>A0ABU7UCX8_LELAM</name>
<protein>
    <submittedName>
        <fullName evidence="2">Nitrate reductase molybdenum cofactor assembly chaperone</fullName>
    </submittedName>
</protein>